<dbReference type="Gene3D" id="2.60.120.740">
    <property type="match status" value="1"/>
</dbReference>
<dbReference type="Gene3D" id="2.60.120.260">
    <property type="entry name" value="Galactose-binding domain-like"/>
    <property type="match status" value="2"/>
</dbReference>
<accession>A0A1D1YN60</accession>
<dbReference type="Gene3D" id="3.20.20.80">
    <property type="entry name" value="Glycosidases"/>
    <property type="match status" value="1"/>
</dbReference>
<dbReference type="InterPro" id="IPR019801">
    <property type="entry name" value="Glyco_hydro_35_CS"/>
</dbReference>
<dbReference type="PRINTS" id="PR00742">
    <property type="entry name" value="GLHYDRLASE35"/>
</dbReference>
<evidence type="ECO:0000256" key="8">
    <source>
        <dbReference type="ARBA" id="ARBA00022801"/>
    </source>
</evidence>
<proteinExistence type="inferred from homology"/>
<dbReference type="InterPro" id="IPR031330">
    <property type="entry name" value="Gly_Hdrlase_35_cat"/>
</dbReference>
<evidence type="ECO:0000256" key="1">
    <source>
        <dbReference type="ARBA" id="ARBA00001412"/>
    </source>
</evidence>
<dbReference type="GO" id="GO:0005975">
    <property type="term" value="P:carbohydrate metabolic process"/>
    <property type="evidence" value="ECO:0007669"/>
    <property type="project" value="InterPro"/>
</dbReference>
<dbReference type="PROSITE" id="PS50228">
    <property type="entry name" value="SUEL_LECTIN"/>
    <property type="match status" value="1"/>
</dbReference>
<evidence type="ECO:0000256" key="10">
    <source>
        <dbReference type="ARBA" id="ARBA00023295"/>
    </source>
</evidence>
<evidence type="ECO:0000256" key="2">
    <source>
        <dbReference type="ARBA" id="ARBA00004271"/>
    </source>
</evidence>
<evidence type="ECO:0000256" key="7">
    <source>
        <dbReference type="ARBA" id="ARBA00022729"/>
    </source>
</evidence>
<evidence type="ECO:0000256" key="9">
    <source>
        <dbReference type="ARBA" id="ARBA00023180"/>
    </source>
</evidence>
<keyword evidence="8 11" id="KW-0378">Hydrolase</keyword>
<name>A0A1D1YN60_9ARAE</name>
<dbReference type="Pfam" id="PF01301">
    <property type="entry name" value="Glyco_hydro_35"/>
    <property type="match status" value="1"/>
</dbReference>
<evidence type="ECO:0000256" key="3">
    <source>
        <dbReference type="ARBA" id="ARBA00009809"/>
    </source>
</evidence>
<dbReference type="Pfam" id="PF02140">
    <property type="entry name" value="SUEL_Lectin"/>
    <property type="match status" value="1"/>
</dbReference>
<dbReference type="FunFam" id="3.20.20.80:FF:000098">
    <property type="entry name" value="Beta-galactosidase"/>
    <property type="match status" value="1"/>
</dbReference>
<dbReference type="InterPro" id="IPR001944">
    <property type="entry name" value="Glycoside_Hdrlase_35"/>
</dbReference>
<keyword evidence="5" id="KW-0052">Apoplast</keyword>
<organism evidence="15">
    <name type="scientific">Anthurium amnicola</name>
    <dbReference type="NCBI Taxonomy" id="1678845"/>
    <lineage>
        <taxon>Eukaryota</taxon>
        <taxon>Viridiplantae</taxon>
        <taxon>Streptophyta</taxon>
        <taxon>Embryophyta</taxon>
        <taxon>Tracheophyta</taxon>
        <taxon>Spermatophyta</taxon>
        <taxon>Magnoliopsida</taxon>
        <taxon>Liliopsida</taxon>
        <taxon>Araceae</taxon>
        <taxon>Pothoideae</taxon>
        <taxon>Potheae</taxon>
        <taxon>Anthurium</taxon>
    </lineage>
</organism>
<keyword evidence="6" id="KW-0964">Secreted</keyword>
<dbReference type="FunFam" id="2.60.120.260:FF:000142">
    <property type="entry name" value="Beta-galactosidase"/>
    <property type="match status" value="1"/>
</dbReference>
<dbReference type="GO" id="GO:0030246">
    <property type="term" value="F:carbohydrate binding"/>
    <property type="evidence" value="ECO:0007669"/>
    <property type="project" value="InterPro"/>
</dbReference>
<dbReference type="PANTHER" id="PTHR23421">
    <property type="entry name" value="BETA-GALACTOSIDASE RELATED"/>
    <property type="match status" value="1"/>
</dbReference>
<feature type="domain" description="SUEL-type lectin" evidence="14">
    <location>
        <begin position="712"/>
        <end position="798"/>
    </location>
</feature>
<evidence type="ECO:0000313" key="15">
    <source>
        <dbReference type="EMBL" id="JAT56071.1"/>
    </source>
</evidence>
<dbReference type="AlphaFoldDB" id="A0A1D1YN60"/>
<dbReference type="FunFam" id="2.60.120.740:FF:000002">
    <property type="entry name" value="Beta-galactosidase"/>
    <property type="match status" value="1"/>
</dbReference>
<feature type="chain" id="PRO_5008900340" description="Beta-galactosidase" evidence="13">
    <location>
        <begin position="25"/>
        <end position="798"/>
    </location>
</feature>
<dbReference type="GO" id="GO:0048046">
    <property type="term" value="C:apoplast"/>
    <property type="evidence" value="ECO:0007669"/>
    <property type="project" value="UniProtKB-SubCell"/>
</dbReference>
<evidence type="ECO:0000256" key="5">
    <source>
        <dbReference type="ARBA" id="ARBA00022523"/>
    </source>
</evidence>
<dbReference type="GO" id="GO:0004565">
    <property type="term" value="F:beta-galactosidase activity"/>
    <property type="evidence" value="ECO:0007669"/>
    <property type="project" value="UniProtKB-EC"/>
</dbReference>
<keyword evidence="9" id="KW-0325">Glycoprotein</keyword>
<dbReference type="Pfam" id="PF17834">
    <property type="entry name" value="GHD"/>
    <property type="match status" value="1"/>
</dbReference>
<dbReference type="SUPFAM" id="SSF49785">
    <property type="entry name" value="Galactose-binding domain-like"/>
    <property type="match status" value="2"/>
</dbReference>
<dbReference type="Pfam" id="PF21467">
    <property type="entry name" value="BetaGal_gal-bd"/>
    <property type="match status" value="1"/>
</dbReference>
<dbReference type="InterPro" id="IPR008979">
    <property type="entry name" value="Galactose-bd-like_sf"/>
</dbReference>
<dbReference type="FunFam" id="2.60.120.260:FF:000050">
    <property type="entry name" value="Beta-galactosidase"/>
    <property type="match status" value="1"/>
</dbReference>
<evidence type="ECO:0000256" key="6">
    <source>
        <dbReference type="ARBA" id="ARBA00022525"/>
    </source>
</evidence>
<dbReference type="InterPro" id="IPR043159">
    <property type="entry name" value="Lectin_gal-bd_sf"/>
</dbReference>
<sequence length="798" mass="87235">MGAAVGLVAVVALAVMGLASMVSGGNVTYDGRSLIIGGQRRILFSGSIHYPRSTPEMWPSLIAKAKEGGLDVIQTYVFWNVHEPLQGQYNFQGRYDLVGFIKQIQSQGLYVSLRIGPFIESEWKYGGLPFWLHDVPGIIFRSDNDPFKYHMQRFTEKIVGMMKAEGLYASQGGPIILSQIENEYQNAEAAFHQKGPPYVRWAAAMAVGLQTGVPWMMCKQSDAPDPVINTCNGMNCGVTFAGPNSPNKPALWTENWTSMYQRFGDEPYLRSAEDIAFAAALFIAKSGCFVNYYMYHGGTNFGGFASSYVTTSYYDEAPLDEYGLKRQPKWGHLRELHAAVKSCSDTLLSGRHVNSSLGPSQEAHVFETSGKCAAFLSNSDRGHNVVIQFRNMTYELPPRSISILPDCRNVAFNTAKVSAQQSVRSNRVTETFNHPERWEAFVDGVANVGTASFTATGLLEQMNTTKADTDYLWYSTSYDYKSRNGQRVLHVDSKAHVVHAFVNDAFVGSVRGDPHNQATVLEKAVTLKYGKNNISLLSAMVGLPNSGAYLEHRVAGIQRVTIQGTTNGTEDLSNNRWGYQPGLLGEKLKIYTQDGSTKVNWVAATSSQRLMWFQTTFDAPVGIDPVALNLGSMGKGEAWINGESIGRYWVSLKTPKGKPSQSLYHIPRSFLKPSGNLLVLFEEETGDPLHVSIDTISVTGVCSLVSESHQQSRQQPSVELQCPGDRTISVIDFASFGTPVGGCENYAAGSCHLASSKAVVEKACLGKASCSIPVSVEQFGGDPCPGTSKLLLVVASCR</sequence>
<dbReference type="EC" id="3.2.1.23" evidence="4 11"/>
<dbReference type="InterPro" id="IPR017853">
    <property type="entry name" value="GH"/>
</dbReference>
<protein>
    <recommendedName>
        <fullName evidence="4 11">Beta-galactosidase</fullName>
        <ecNumber evidence="4 11">3.2.1.23</ecNumber>
    </recommendedName>
</protein>
<dbReference type="InterPro" id="IPR048913">
    <property type="entry name" value="BetaGal_gal-bd"/>
</dbReference>
<evidence type="ECO:0000256" key="11">
    <source>
        <dbReference type="RuleBase" id="RU000675"/>
    </source>
</evidence>
<keyword evidence="7 13" id="KW-0732">Signal</keyword>
<dbReference type="EMBL" id="GDJX01011865">
    <property type="protein sequence ID" value="JAT56071.1"/>
    <property type="molecule type" value="Transcribed_RNA"/>
</dbReference>
<feature type="signal peptide" evidence="13">
    <location>
        <begin position="1"/>
        <end position="24"/>
    </location>
</feature>
<evidence type="ECO:0000259" key="14">
    <source>
        <dbReference type="PROSITE" id="PS50228"/>
    </source>
</evidence>
<comment type="similarity">
    <text evidence="3 12">Belongs to the glycosyl hydrolase 35 family.</text>
</comment>
<evidence type="ECO:0000256" key="4">
    <source>
        <dbReference type="ARBA" id="ARBA00012756"/>
    </source>
</evidence>
<dbReference type="InterPro" id="IPR041392">
    <property type="entry name" value="GHD"/>
</dbReference>
<evidence type="ECO:0000256" key="13">
    <source>
        <dbReference type="SAM" id="SignalP"/>
    </source>
</evidence>
<keyword evidence="10 11" id="KW-0326">Glycosidase</keyword>
<gene>
    <name evidence="15" type="primary">BGAL16_1</name>
    <name evidence="15" type="ORF">g.35070</name>
</gene>
<dbReference type="InterPro" id="IPR000922">
    <property type="entry name" value="Lectin_gal-bd_dom"/>
</dbReference>
<comment type="catalytic activity">
    <reaction evidence="1 11">
        <text>Hydrolysis of terminal non-reducing beta-D-galactose residues in beta-D-galactosides.</text>
        <dbReference type="EC" id="3.2.1.23"/>
    </reaction>
</comment>
<reference evidence="15" key="1">
    <citation type="submission" date="2015-07" db="EMBL/GenBank/DDBJ databases">
        <title>Transcriptome Assembly of Anthurium amnicola.</title>
        <authorList>
            <person name="Suzuki J."/>
        </authorList>
    </citation>
    <scope>NUCLEOTIDE SEQUENCE</scope>
</reference>
<comment type="subcellular location">
    <subcellularLocation>
        <location evidence="2">Secreted</location>
        <location evidence="2">Extracellular space</location>
        <location evidence="2">Apoplast</location>
    </subcellularLocation>
</comment>
<dbReference type="CDD" id="cd22842">
    <property type="entry name" value="Gal_Rha_Lectin_BGal"/>
    <property type="match status" value="1"/>
</dbReference>
<dbReference type="SUPFAM" id="SSF51445">
    <property type="entry name" value="(Trans)glycosidases"/>
    <property type="match status" value="1"/>
</dbReference>
<dbReference type="PROSITE" id="PS01182">
    <property type="entry name" value="GLYCOSYL_HYDROL_F35"/>
    <property type="match status" value="1"/>
</dbReference>
<evidence type="ECO:0000256" key="12">
    <source>
        <dbReference type="RuleBase" id="RU003679"/>
    </source>
</evidence>